<keyword evidence="3" id="KW-1185">Reference proteome</keyword>
<feature type="region of interest" description="Disordered" evidence="1">
    <location>
        <begin position="1"/>
        <end position="29"/>
    </location>
</feature>
<accession>A0A3A9K5R2</accession>
<evidence type="ECO:0000313" key="3">
    <source>
        <dbReference type="Proteomes" id="UP000281498"/>
    </source>
</evidence>
<dbReference type="EMBL" id="PDOE01000005">
    <property type="protein sequence ID" value="RKL66738.1"/>
    <property type="molecule type" value="Genomic_DNA"/>
</dbReference>
<evidence type="ECO:0000313" key="2">
    <source>
        <dbReference type="EMBL" id="RKL66738.1"/>
    </source>
</evidence>
<dbReference type="AlphaFoldDB" id="A0A3A9K5R2"/>
<feature type="compositionally biased region" description="Basic and acidic residues" evidence="1">
    <location>
        <begin position="1"/>
        <end position="10"/>
    </location>
</feature>
<protein>
    <submittedName>
        <fullName evidence="2">Uncharacterized protein</fullName>
    </submittedName>
</protein>
<reference evidence="2 3" key="1">
    <citation type="submission" date="2017-10" db="EMBL/GenBank/DDBJ databases">
        <title>Bacillus sp. nov., a halophilic bacterium isolated from a Keqin Lake.</title>
        <authorList>
            <person name="Wang H."/>
        </authorList>
    </citation>
    <scope>NUCLEOTIDE SEQUENCE [LARGE SCALE GENOMIC DNA]</scope>
    <source>
        <strain evidence="2 3">KCTC 13187</strain>
    </source>
</reference>
<sequence length="92" mass="10548">MGFYEKRIHETSNSNHKRSEKQLAFTPNTSEINIKDSEKWLTEAIPINERGILPGDFNDLISNGVISVDVILDALEEERKKERKSEGQKPVH</sequence>
<gene>
    <name evidence="2" type="ORF">CR203_12925</name>
</gene>
<evidence type="ECO:0000256" key="1">
    <source>
        <dbReference type="SAM" id="MobiDB-lite"/>
    </source>
</evidence>
<dbReference type="RefSeq" id="WP_110934842.1">
    <property type="nucleotide sequence ID" value="NZ_KZ614146.1"/>
</dbReference>
<dbReference type="Proteomes" id="UP000281498">
    <property type="component" value="Unassembled WGS sequence"/>
</dbReference>
<comment type="caution">
    <text evidence="2">The sequence shown here is derived from an EMBL/GenBank/DDBJ whole genome shotgun (WGS) entry which is preliminary data.</text>
</comment>
<name>A0A3A9K5R2_9BACI</name>
<proteinExistence type="predicted"/>
<organism evidence="2 3">
    <name type="scientific">Salipaludibacillus neizhouensis</name>
    <dbReference type="NCBI Taxonomy" id="885475"/>
    <lineage>
        <taxon>Bacteria</taxon>
        <taxon>Bacillati</taxon>
        <taxon>Bacillota</taxon>
        <taxon>Bacilli</taxon>
        <taxon>Bacillales</taxon>
        <taxon>Bacillaceae</taxon>
    </lineage>
</organism>